<dbReference type="GO" id="GO:0005634">
    <property type="term" value="C:nucleus"/>
    <property type="evidence" value="ECO:0007669"/>
    <property type="project" value="UniProtKB-UniRule"/>
</dbReference>
<reference evidence="6 7" key="1">
    <citation type="submission" date="2019-09" db="EMBL/GenBank/DDBJ databases">
        <title>Draft genome of the ectomycorrhizal ascomycete Sphaerosporella brunnea.</title>
        <authorList>
            <consortium name="DOE Joint Genome Institute"/>
            <person name="Benucci G.M."/>
            <person name="Marozzi G."/>
            <person name="Antonielli L."/>
            <person name="Sanchez S."/>
            <person name="Marco P."/>
            <person name="Wang X."/>
            <person name="Falini L.B."/>
            <person name="Barry K."/>
            <person name="Haridas S."/>
            <person name="Lipzen A."/>
            <person name="Labutti K."/>
            <person name="Grigoriev I.V."/>
            <person name="Murat C."/>
            <person name="Martin F."/>
            <person name="Albertini E."/>
            <person name="Donnini D."/>
            <person name="Bonito G."/>
        </authorList>
    </citation>
    <scope>NUCLEOTIDE SEQUENCE [LARGE SCALE GENOMIC DNA]</scope>
    <source>
        <strain evidence="6 7">Sb_GMNB300</strain>
    </source>
</reference>
<protein>
    <recommendedName>
        <fullName evidence="5">HMG box domain-containing protein</fullName>
    </recommendedName>
</protein>
<dbReference type="GO" id="GO:0003677">
    <property type="term" value="F:DNA binding"/>
    <property type="evidence" value="ECO:0007669"/>
    <property type="project" value="UniProtKB-UniRule"/>
</dbReference>
<dbReference type="Gene3D" id="1.10.150.50">
    <property type="entry name" value="Transcription Factor, Ets-1"/>
    <property type="match status" value="1"/>
</dbReference>
<sequence length="530" mass="57076">MPELSEVLERLGLLQYLGRLNDEGFDKWETVLDITEQDLAALNFKLGHRRILQREIASARGIAATQALTPAQFGPADDYDQEDKTLVKATRLEQVKAQSTTTGKRKYRRHPKTDENAPEKPPSAYVMFANSLLPPCTSCAETGLIDAVPGVRDELKGQNLSFTEIAQLVGARWKVLDPEKKEMYEYEASAAKDKFNTEFEEYKKTESYAQYAKYLSEFKAKLAKDGKENAEQQSDTSMKRQRLEYAPSTGSQAGSSVSAPGGSPISVGSVSGMGSASSPGAGSGKVGGVLLGAPSVYASPPSRKASTSPKQACTLPAMNTGPPPSPHKSAIDFAGYRDALARTTQQQQQEVQLATTVDTDSHFLPRIHAPVHSPHTQQQSYMRHQPTSAPTPPGGPPSRGSVVLPSPGLRRHEDGFSPLSSISGSISSSGSSTAPSITPTLSGLEETRSHRALPLPSPSTASGYFDQRSHHQRQPSQPQSPRSSYGQPQLPLPAIEHHSRAYSPTSLPLPPPPPLPGPGPSLEHSQHRPD</sequence>
<dbReference type="InterPro" id="IPR013761">
    <property type="entry name" value="SAM/pointed_sf"/>
</dbReference>
<feature type="domain" description="HMG box" evidence="5">
    <location>
        <begin position="118"/>
        <end position="203"/>
    </location>
</feature>
<dbReference type="PANTHER" id="PTHR46040:SF3">
    <property type="entry name" value="HIGH MOBILITY GROUP PROTEIN 2"/>
    <property type="match status" value="1"/>
</dbReference>
<evidence type="ECO:0000313" key="6">
    <source>
        <dbReference type="EMBL" id="KAA8905546.1"/>
    </source>
</evidence>
<organism evidence="6 7">
    <name type="scientific">Sphaerosporella brunnea</name>
    <dbReference type="NCBI Taxonomy" id="1250544"/>
    <lineage>
        <taxon>Eukaryota</taxon>
        <taxon>Fungi</taxon>
        <taxon>Dikarya</taxon>
        <taxon>Ascomycota</taxon>
        <taxon>Pezizomycotina</taxon>
        <taxon>Pezizomycetes</taxon>
        <taxon>Pezizales</taxon>
        <taxon>Pyronemataceae</taxon>
        <taxon>Sphaerosporella</taxon>
    </lineage>
</organism>
<dbReference type="PANTHER" id="PTHR46040">
    <property type="entry name" value="HIGH MOBILITY GROUP PROTEIN 2"/>
    <property type="match status" value="1"/>
</dbReference>
<feature type="compositionally biased region" description="Low complexity" evidence="4">
    <location>
        <begin position="398"/>
        <end position="408"/>
    </location>
</feature>
<evidence type="ECO:0000256" key="4">
    <source>
        <dbReference type="SAM" id="MobiDB-lite"/>
    </source>
</evidence>
<feature type="compositionally biased region" description="Low complexity" evidence="4">
    <location>
        <begin position="416"/>
        <end position="440"/>
    </location>
</feature>
<feature type="DNA-binding region" description="HMG box" evidence="3">
    <location>
        <begin position="118"/>
        <end position="203"/>
    </location>
</feature>
<dbReference type="SUPFAM" id="SSF47095">
    <property type="entry name" value="HMG-box"/>
    <property type="match status" value="1"/>
</dbReference>
<dbReference type="InParanoid" id="A0A5J5EVN0"/>
<keyword evidence="2 3" id="KW-0539">Nucleus</keyword>
<dbReference type="GO" id="GO:0010468">
    <property type="term" value="P:regulation of gene expression"/>
    <property type="evidence" value="ECO:0007669"/>
    <property type="project" value="TreeGrafter"/>
</dbReference>
<feature type="compositionally biased region" description="Gly residues" evidence="4">
    <location>
        <begin position="281"/>
        <end position="290"/>
    </location>
</feature>
<feature type="compositionally biased region" description="Low complexity" evidence="4">
    <location>
        <begin position="250"/>
        <end position="280"/>
    </location>
</feature>
<dbReference type="CDD" id="cd09487">
    <property type="entry name" value="SAM_superfamily"/>
    <property type="match status" value="1"/>
</dbReference>
<dbReference type="Pfam" id="PF00505">
    <property type="entry name" value="HMG_box"/>
    <property type="match status" value="1"/>
</dbReference>
<dbReference type="OrthoDB" id="1919336at2759"/>
<keyword evidence="7" id="KW-1185">Reference proteome</keyword>
<feature type="region of interest" description="Disordered" evidence="4">
    <location>
        <begin position="365"/>
        <end position="530"/>
    </location>
</feature>
<dbReference type="InterPro" id="IPR001660">
    <property type="entry name" value="SAM"/>
</dbReference>
<feature type="region of interest" description="Disordered" evidence="4">
    <location>
        <begin position="97"/>
        <end position="121"/>
    </location>
</feature>
<accession>A0A5J5EVN0</accession>
<evidence type="ECO:0000259" key="5">
    <source>
        <dbReference type="PROSITE" id="PS50118"/>
    </source>
</evidence>
<dbReference type="Proteomes" id="UP000326924">
    <property type="component" value="Unassembled WGS sequence"/>
</dbReference>
<feature type="compositionally biased region" description="Low complexity" evidence="4">
    <location>
        <begin position="474"/>
        <end position="484"/>
    </location>
</feature>
<dbReference type="SUPFAM" id="SSF47769">
    <property type="entry name" value="SAM/Pointed domain"/>
    <property type="match status" value="1"/>
</dbReference>
<dbReference type="Gene3D" id="1.10.30.10">
    <property type="entry name" value="High mobility group box domain"/>
    <property type="match status" value="1"/>
</dbReference>
<evidence type="ECO:0000256" key="3">
    <source>
        <dbReference type="PROSITE-ProRule" id="PRU00267"/>
    </source>
</evidence>
<evidence type="ECO:0000256" key="2">
    <source>
        <dbReference type="ARBA" id="ARBA00023242"/>
    </source>
</evidence>
<dbReference type="InterPro" id="IPR036910">
    <property type="entry name" value="HMG_box_dom_sf"/>
</dbReference>
<proteinExistence type="predicted"/>
<dbReference type="EMBL" id="VXIS01000098">
    <property type="protein sequence ID" value="KAA8905546.1"/>
    <property type="molecule type" value="Genomic_DNA"/>
</dbReference>
<gene>
    <name evidence="6" type="ORF">FN846DRAFT_890474</name>
</gene>
<comment type="caution">
    <text evidence="6">The sequence shown here is derived from an EMBL/GenBank/DDBJ whole genome shotgun (WGS) entry which is preliminary data.</text>
</comment>
<feature type="compositionally biased region" description="Pro residues" evidence="4">
    <location>
        <begin position="507"/>
        <end position="519"/>
    </location>
</feature>
<evidence type="ECO:0000313" key="7">
    <source>
        <dbReference type="Proteomes" id="UP000326924"/>
    </source>
</evidence>
<name>A0A5J5EVN0_9PEZI</name>
<dbReference type="PROSITE" id="PS50118">
    <property type="entry name" value="HMG_BOX_2"/>
    <property type="match status" value="1"/>
</dbReference>
<dbReference type="InterPro" id="IPR009071">
    <property type="entry name" value="HMG_box_dom"/>
</dbReference>
<dbReference type="SMART" id="SM00398">
    <property type="entry name" value="HMG"/>
    <property type="match status" value="1"/>
</dbReference>
<dbReference type="Pfam" id="PF00536">
    <property type="entry name" value="SAM_1"/>
    <property type="match status" value="1"/>
</dbReference>
<evidence type="ECO:0000256" key="1">
    <source>
        <dbReference type="ARBA" id="ARBA00023125"/>
    </source>
</evidence>
<keyword evidence="1 3" id="KW-0238">DNA-binding</keyword>
<feature type="region of interest" description="Disordered" evidence="4">
    <location>
        <begin position="226"/>
        <end position="331"/>
    </location>
</feature>
<dbReference type="AlphaFoldDB" id="A0A5J5EVN0"/>
<dbReference type="InterPro" id="IPR051965">
    <property type="entry name" value="ChromReg_NeuronalGeneExpr"/>
</dbReference>